<dbReference type="Gene3D" id="1.25.10.10">
    <property type="entry name" value="Leucine-rich Repeat Variant"/>
    <property type="match status" value="3"/>
</dbReference>
<reference evidence="3 4" key="1">
    <citation type="submission" date="2019-04" db="EMBL/GenBank/DDBJ databases">
        <title>Pedobacter sp. RP-3-15 sp. nov., isolated from Arctic soil.</title>
        <authorList>
            <person name="Dahal R.H."/>
            <person name="Kim D.-U."/>
        </authorList>
    </citation>
    <scope>NUCLEOTIDE SEQUENCE [LARGE SCALE GENOMIC DNA]</scope>
    <source>
        <strain evidence="3 4">RP-3-15</strain>
    </source>
</reference>
<evidence type="ECO:0000313" key="4">
    <source>
        <dbReference type="Proteomes" id="UP000307244"/>
    </source>
</evidence>
<dbReference type="Pfam" id="PF06439">
    <property type="entry name" value="3keto-disac_hyd"/>
    <property type="match status" value="2"/>
</dbReference>
<gene>
    <name evidence="3" type="ORF">FA047_11965</name>
</gene>
<evidence type="ECO:0000313" key="3">
    <source>
        <dbReference type="EMBL" id="TKC06387.1"/>
    </source>
</evidence>
<dbReference type="Pfam" id="PF13646">
    <property type="entry name" value="HEAT_2"/>
    <property type="match status" value="2"/>
</dbReference>
<keyword evidence="1" id="KW-0732">Signal</keyword>
<accession>A0A4U1CIC8</accession>
<dbReference type="EMBL" id="SWBQ01000003">
    <property type="protein sequence ID" value="TKC06387.1"/>
    <property type="molecule type" value="Genomic_DNA"/>
</dbReference>
<feature type="signal peptide" evidence="1">
    <location>
        <begin position="1"/>
        <end position="20"/>
    </location>
</feature>
<feature type="chain" id="PRO_5020455134" evidence="1">
    <location>
        <begin position="21"/>
        <end position="1136"/>
    </location>
</feature>
<dbReference type="OrthoDB" id="9806233at2"/>
<dbReference type="Gene3D" id="2.60.120.560">
    <property type="entry name" value="Exo-inulinase, domain 1"/>
    <property type="match status" value="2"/>
</dbReference>
<evidence type="ECO:0000259" key="2">
    <source>
        <dbReference type="Pfam" id="PF06439"/>
    </source>
</evidence>
<sequence>MKRILFVLLAIVMLHDVAFAQNTDQRTVTTRIADLLAQLPSGDAKQLKSNMQDISNLGVDGYVSLISGLGPQGKGNNNLIEYAVSGFSGYASQPGQESLRKMAADAYCKVLPKLSDKQNKSFIISQFELVGDDASVACISTFLKDVDLADPAARSLVKINTPASKAALIAALSGGTPESALRSVVEALGHTGSKEAAVAIKQLISGVSTAELSKVALFSLAHLADPSAEPILAKAAEAAGYKYEQTNAVAAYLLFAQKSLATDKTLTAKIAKQLLDNAKDDTQVDIRIAALKLLAESGNGQQYLLAAMDDSNFEYKAAALGFAQPGITAENSELWVKKIAKADAATQVAILHTLGESKPQAALPAIIKLLKHKDPAVRHAAIAAAAKIGQEAALPDFLKATGKADAADLTAYSEAILRMKGEGITSKIAAYIPKAKPDVQVALINVLAARAATAQSATIFSLLNNKNAEVRAAAFTALGKTAGSDNLSQLYTLMNETTDPAELIKVQDAVIAALNSGQKTDQQVDAVLTQMAAAPEDKKILFYKILGSLGGAKSLAAVSAAFNSQNEASKKAALDALSAWADAGSAEELIKIARQTTDAAYLEQALQGYLRLISASSATAEQKLLLLRNAMDVAKTTAQKQQILKLTEQAKNFNAIVFAGKYLDEPALQQAAANAVMNITMAGKYSGTLVRDLLNKTILVITGPDSGYQKEGMKKYISEMGAEEGFMKVFNGTDLTGWKGLVGDPIKRSKMDAATLTAAQQKADAQAKDSWKVVNGELQFQSHGDNLATVKKYGDFEMLVDWKIIDDKKGEGDAGIYLRGTPQVQIWDLARTNVGAQVGSGGLYNNRANPSKPLLVADNKLDEWNTFRILMKGDRVTVYLNGKLVTDNVILENYWDKNLPIFAEEQIELQAHGSPVAYRDIFIREIPRPKPFELSAQEKKEGYKVLFDGTNMHSWTGNTTDYVIENGNIAIRPKPGKGSGGNLFTKDEFSDFIFRFEFQLTPGANNGLGIRAPFEGDAAYAGMELQILDNDAPIYKDLHVYQYHGSIYGTAPAKRGFLKPVGEWNYEEVIVKGPKIKVILNGTVILDADITEARKNGAIDGKKHPGLLRDSGHIGFLGHGSPVQFRNIRIKDLSKK</sequence>
<dbReference type="InterPro" id="IPR010496">
    <property type="entry name" value="AL/BT2_dom"/>
</dbReference>
<feature type="domain" description="3-keto-alpha-glucoside-1,2-lyase/3-keto-2-hydroxy-glucal hydratase" evidence="2">
    <location>
        <begin position="942"/>
        <end position="1131"/>
    </location>
</feature>
<dbReference type="GO" id="GO:0016787">
    <property type="term" value="F:hydrolase activity"/>
    <property type="evidence" value="ECO:0007669"/>
    <property type="project" value="InterPro"/>
</dbReference>
<proteinExistence type="predicted"/>
<evidence type="ECO:0000256" key="1">
    <source>
        <dbReference type="SAM" id="SignalP"/>
    </source>
</evidence>
<feature type="domain" description="3-keto-alpha-glucoside-1,2-lyase/3-keto-2-hydroxy-glucal hydratase" evidence="2">
    <location>
        <begin position="725"/>
        <end position="924"/>
    </location>
</feature>
<dbReference type="Proteomes" id="UP000307244">
    <property type="component" value="Unassembled WGS sequence"/>
</dbReference>
<name>A0A4U1CIC8_9SPHI</name>
<dbReference type="AlphaFoldDB" id="A0A4U1CIC8"/>
<dbReference type="InterPro" id="IPR016024">
    <property type="entry name" value="ARM-type_fold"/>
</dbReference>
<organism evidence="3 4">
    <name type="scientific">Pedobacter frigoris</name>
    <dbReference type="NCBI Taxonomy" id="2571272"/>
    <lineage>
        <taxon>Bacteria</taxon>
        <taxon>Pseudomonadati</taxon>
        <taxon>Bacteroidota</taxon>
        <taxon>Sphingobacteriia</taxon>
        <taxon>Sphingobacteriales</taxon>
        <taxon>Sphingobacteriaceae</taxon>
        <taxon>Pedobacter</taxon>
    </lineage>
</organism>
<dbReference type="SUPFAM" id="SSF48371">
    <property type="entry name" value="ARM repeat"/>
    <property type="match status" value="1"/>
</dbReference>
<dbReference type="InterPro" id="IPR011989">
    <property type="entry name" value="ARM-like"/>
</dbReference>
<protein>
    <submittedName>
        <fullName evidence="3">DUF1080 domain-containing protein</fullName>
    </submittedName>
</protein>
<comment type="caution">
    <text evidence="3">The sequence shown here is derived from an EMBL/GenBank/DDBJ whole genome shotgun (WGS) entry which is preliminary data.</text>
</comment>
<keyword evidence="4" id="KW-1185">Reference proteome</keyword>